<comment type="caution">
    <text evidence="2">The sequence shown here is derived from an EMBL/GenBank/DDBJ whole genome shotgun (WGS) entry which is preliminary data.</text>
</comment>
<dbReference type="Pfam" id="PF09995">
    <property type="entry name" value="MPAB_Lcp_cat"/>
    <property type="match status" value="1"/>
</dbReference>
<dbReference type="PANTHER" id="PTHR36151:SF3">
    <property type="entry name" value="ER-BOUND OXYGENASE MPAB_MPAB'_RUBBER OXYGENASE CATALYTIC DOMAIN-CONTAINING PROTEIN"/>
    <property type="match status" value="1"/>
</dbReference>
<sequence length="289" mass="32973">MDGDSPARAAPLQTQWPAPLTPREWDRRFPGILDGLALIAGGANVILQLSCLPVGRGVLESRVESGNIFRHPFKRFRTTVTYLAVALLGSTAEKLAYRQAVNRQHAQVHSTAESPVAYRAFDPNLQLWVAACIYWGFVDAHEKLQGPMTREQAEAFYRLAEPIGTTLQVRPGMWPADLDAFRRYWEEGLRTLEMDEPVRRYLTDIADRRFLPPALGGGRGRFMTTGFLPPALRELMRFPWGPSQQQGFERRLAGLARLNRRLPRFIRQLPFTLAIWDLRRRMRKGLPLV</sequence>
<dbReference type="GO" id="GO:0016491">
    <property type="term" value="F:oxidoreductase activity"/>
    <property type="evidence" value="ECO:0007669"/>
    <property type="project" value="InterPro"/>
</dbReference>
<reference evidence="2 3" key="1">
    <citation type="submission" date="2018-02" db="EMBL/GenBank/DDBJ databases">
        <title>Genome sequencing of Solimonas sp. HR-BB.</title>
        <authorList>
            <person name="Lee Y."/>
            <person name="Jeon C.O."/>
        </authorList>
    </citation>
    <scope>NUCLEOTIDE SEQUENCE [LARGE SCALE GENOMIC DNA]</scope>
    <source>
        <strain evidence="2 3">HR-BB</strain>
    </source>
</reference>
<dbReference type="RefSeq" id="WP_104228544.1">
    <property type="nucleotide sequence ID" value="NZ_PSNW01000001.1"/>
</dbReference>
<feature type="domain" description="ER-bound oxygenase mpaB/mpaB'/Rubber oxygenase catalytic" evidence="1">
    <location>
        <begin position="35"/>
        <end position="257"/>
    </location>
</feature>
<accession>A0A2S5TLE3</accession>
<dbReference type="PANTHER" id="PTHR36151">
    <property type="entry name" value="BLR2777 PROTEIN"/>
    <property type="match status" value="1"/>
</dbReference>
<dbReference type="AlphaFoldDB" id="A0A2S5TLE3"/>
<evidence type="ECO:0000313" key="2">
    <source>
        <dbReference type="EMBL" id="PPE75578.1"/>
    </source>
</evidence>
<dbReference type="Proteomes" id="UP000238220">
    <property type="component" value="Unassembled WGS sequence"/>
</dbReference>
<organism evidence="2 3">
    <name type="scientific">Solimonas fluminis</name>
    <dbReference type="NCBI Taxonomy" id="2086571"/>
    <lineage>
        <taxon>Bacteria</taxon>
        <taxon>Pseudomonadati</taxon>
        <taxon>Pseudomonadota</taxon>
        <taxon>Gammaproteobacteria</taxon>
        <taxon>Nevskiales</taxon>
        <taxon>Nevskiaceae</taxon>
        <taxon>Solimonas</taxon>
    </lineage>
</organism>
<gene>
    <name evidence="2" type="ORF">C3942_01410</name>
</gene>
<dbReference type="OrthoDB" id="3422701at2"/>
<evidence type="ECO:0000259" key="1">
    <source>
        <dbReference type="Pfam" id="PF09995"/>
    </source>
</evidence>
<dbReference type="EMBL" id="PSNW01000001">
    <property type="protein sequence ID" value="PPE75578.1"/>
    <property type="molecule type" value="Genomic_DNA"/>
</dbReference>
<dbReference type="InterPro" id="IPR018713">
    <property type="entry name" value="MPAB/Lcp_cat_dom"/>
</dbReference>
<dbReference type="SMR" id="A0A2S5TLE3"/>
<proteinExistence type="predicted"/>
<name>A0A2S5TLE3_9GAMM</name>
<evidence type="ECO:0000313" key="3">
    <source>
        <dbReference type="Proteomes" id="UP000238220"/>
    </source>
</evidence>
<protein>
    <recommendedName>
        <fullName evidence="1">ER-bound oxygenase mpaB/mpaB'/Rubber oxygenase catalytic domain-containing protein</fullName>
    </recommendedName>
</protein>
<keyword evidence="3" id="KW-1185">Reference proteome</keyword>